<gene>
    <name evidence="1" type="ORF">CA260_12230</name>
</gene>
<sequence length="130" mass="14242">MNLPVLRSGHPGTFVHIEGDRSPTGICSLAVTESGRCYICAAKDFFDALKAIRLILEARDIQVLCNGSREDVWPSPGSRRTDAGLVAYVCRPGKFATEAVQIFEDASESSHVSVSRQEAYARRWQASVGR</sequence>
<protein>
    <submittedName>
        <fullName evidence="1">Uncharacterized protein</fullName>
    </submittedName>
</protein>
<comment type="caution">
    <text evidence="1">The sequence shown here is derived from an EMBL/GenBank/DDBJ whole genome shotgun (WGS) entry which is preliminary data.</text>
</comment>
<dbReference type="EMBL" id="NFZS01000003">
    <property type="protein sequence ID" value="RAO76087.1"/>
    <property type="molecule type" value="Genomic_DNA"/>
</dbReference>
<organism evidence="1 2">
    <name type="scientific">Dyella jiangningensis</name>
    <dbReference type="NCBI Taxonomy" id="1379159"/>
    <lineage>
        <taxon>Bacteria</taxon>
        <taxon>Pseudomonadati</taxon>
        <taxon>Pseudomonadota</taxon>
        <taxon>Gammaproteobacteria</taxon>
        <taxon>Lysobacterales</taxon>
        <taxon>Rhodanobacteraceae</taxon>
        <taxon>Dyella</taxon>
    </lineage>
</organism>
<proteinExistence type="predicted"/>
<evidence type="ECO:0000313" key="2">
    <source>
        <dbReference type="Proteomes" id="UP000248926"/>
    </source>
</evidence>
<dbReference type="Proteomes" id="UP000248926">
    <property type="component" value="Unassembled WGS sequence"/>
</dbReference>
<evidence type="ECO:0000313" key="1">
    <source>
        <dbReference type="EMBL" id="RAO76087.1"/>
    </source>
</evidence>
<keyword evidence="2" id="KW-1185">Reference proteome</keyword>
<name>A0A328P1M3_9GAMM</name>
<dbReference type="AlphaFoldDB" id="A0A328P1M3"/>
<reference evidence="1 2" key="1">
    <citation type="journal article" date="2018" name="Genet. Mol. Biol.">
        <title>The genome sequence of Dyella jiangningensis FCAV SCS01 from a lignocellulose-decomposing microbial consortium metagenome reveals potential for biotechnological applications.</title>
        <authorList>
            <person name="Desiderato J.G."/>
            <person name="Alvarenga D.O."/>
            <person name="Constancio M.T.L."/>
            <person name="Alves L.M.C."/>
            <person name="Varani A.M."/>
        </authorList>
    </citation>
    <scope>NUCLEOTIDE SEQUENCE [LARGE SCALE GENOMIC DNA]</scope>
    <source>
        <strain evidence="1 2">FCAV SCS01</strain>
    </source>
</reference>
<accession>A0A328P1M3</accession>